<dbReference type="EMBL" id="CP133148">
    <property type="protein sequence ID" value="WVT03668.1"/>
    <property type="molecule type" value="Genomic_DNA"/>
</dbReference>
<evidence type="ECO:0000313" key="1">
    <source>
        <dbReference type="EMBL" id="WVT03668.1"/>
    </source>
</evidence>
<name>A0ABZ2BAB2_9HYPH</name>
<sequence>MSISRKLKPLTKCRYCGVTLDRKGQRFCSESCRSKARRVLSSRKRQAIDFIGGRVLPGTPSGVLCHPGCRPPSQVLENIESSDRAFDGRDPFSVLVAIKVNEVTQKVTDGRLERVPGSHGQWPGYQTQRPLAWLSNIGWPAGRDAWTASCGKQSFGPAPFEEARAAAFAFAMGDPSWRTDTILDPVRWLNAVQAGLLDATGLPERR</sequence>
<keyword evidence="2" id="KW-1185">Reference proteome</keyword>
<evidence type="ECO:0000313" key="2">
    <source>
        <dbReference type="Proteomes" id="UP001432360"/>
    </source>
</evidence>
<dbReference type="RefSeq" id="WP_331372878.1">
    <property type="nucleotide sequence ID" value="NZ_CP133148.1"/>
</dbReference>
<gene>
    <name evidence="1" type="ORF">RB548_19690</name>
</gene>
<reference evidence="1" key="1">
    <citation type="submission" date="2023-08" db="EMBL/GenBank/DDBJ databases">
        <title>Complete genome sequence of Sinorhizobium chiapanecum ITTG S70 isolated from Acaciella angustissima nodules in Chiapas-Mexico.</title>
        <authorList>
            <person name="Rincon-Rosales R."/>
            <person name="Rogel M.A."/>
            <person name="Rincon-Medina C.I."/>
            <person name="Guerrero G."/>
            <person name="Manzano-Gomez L.A."/>
            <person name="Lopez-Lopez A."/>
            <person name="Rincon Molina F.A."/>
            <person name="Martinez-Romero E."/>
        </authorList>
    </citation>
    <scope>NUCLEOTIDE SEQUENCE</scope>
    <source>
        <strain evidence="1">ITTG S70</strain>
    </source>
</reference>
<accession>A0ABZ2BAB2</accession>
<organism evidence="1 2">
    <name type="scientific">Sinorhizobium chiapasense</name>
    <dbReference type="NCBI Taxonomy" id="501572"/>
    <lineage>
        <taxon>Bacteria</taxon>
        <taxon>Pseudomonadati</taxon>
        <taxon>Pseudomonadota</taxon>
        <taxon>Alphaproteobacteria</taxon>
        <taxon>Hyphomicrobiales</taxon>
        <taxon>Rhizobiaceae</taxon>
        <taxon>Sinorhizobium/Ensifer group</taxon>
        <taxon>Sinorhizobium</taxon>
    </lineage>
</organism>
<protein>
    <submittedName>
        <fullName evidence="1">Uncharacterized protein</fullName>
    </submittedName>
</protein>
<dbReference type="Proteomes" id="UP001432360">
    <property type="component" value="Chromosome"/>
</dbReference>
<proteinExistence type="predicted"/>